<protein>
    <recommendedName>
        <fullName evidence="4">DUF3558 domain-containing protein</fullName>
    </recommendedName>
</protein>
<dbReference type="OrthoDB" id="3389411at2"/>
<evidence type="ECO:0008006" key="4">
    <source>
        <dbReference type="Google" id="ProtNLM"/>
    </source>
</evidence>
<evidence type="ECO:0000313" key="3">
    <source>
        <dbReference type="Proteomes" id="UP000199558"/>
    </source>
</evidence>
<dbReference type="EMBL" id="FLRH01000004">
    <property type="protein sequence ID" value="SBT68045.1"/>
    <property type="molecule type" value="Genomic_DNA"/>
</dbReference>
<feature type="signal peptide" evidence="1">
    <location>
        <begin position="1"/>
        <end position="23"/>
    </location>
</feature>
<keyword evidence="1" id="KW-0732">Signal</keyword>
<name>A0A1A9BEV2_9ACTN</name>
<dbReference type="Proteomes" id="UP000199558">
    <property type="component" value="Unassembled WGS sequence"/>
</dbReference>
<feature type="chain" id="PRO_5008384169" description="DUF3558 domain-containing protein" evidence="1">
    <location>
        <begin position="24"/>
        <end position="178"/>
    </location>
</feature>
<evidence type="ECO:0000313" key="2">
    <source>
        <dbReference type="EMBL" id="SBT68045.1"/>
    </source>
</evidence>
<organism evidence="2 3">
    <name type="scientific">Micromonospora sediminicola</name>
    <dbReference type="NCBI Taxonomy" id="946078"/>
    <lineage>
        <taxon>Bacteria</taxon>
        <taxon>Bacillati</taxon>
        <taxon>Actinomycetota</taxon>
        <taxon>Actinomycetes</taxon>
        <taxon>Micromonosporales</taxon>
        <taxon>Micromonosporaceae</taxon>
        <taxon>Micromonospora</taxon>
    </lineage>
</organism>
<dbReference type="RefSeq" id="WP_141561921.1">
    <property type="nucleotide sequence ID" value="NZ_FLRH01000004.1"/>
</dbReference>
<dbReference type="AlphaFoldDB" id="A0A1A9BEV2"/>
<sequence length="178" mass="18997">MVRSTAMILCAGALVMATSGCSADETALPDQLRDPCALLPADLLGRLAPGARPSASANLGDRSGSRECAVDLTSGTSMRGDLVVTVSVDAEGMYDDAWRQDRCARIAAEETTAGPGDRSCAAVRPWDGGETRFDAWAWRGDRYQVRVAYQVVQPQTLPPDAEADLREVLDQAIRSLPD</sequence>
<accession>A0A1A9BEV2</accession>
<gene>
    <name evidence="2" type="ORF">GA0070622_5135</name>
</gene>
<dbReference type="PROSITE" id="PS51257">
    <property type="entry name" value="PROKAR_LIPOPROTEIN"/>
    <property type="match status" value="1"/>
</dbReference>
<proteinExistence type="predicted"/>
<reference evidence="3" key="1">
    <citation type="submission" date="2016-06" db="EMBL/GenBank/DDBJ databases">
        <authorList>
            <person name="Varghese N."/>
            <person name="Submissions Spin"/>
        </authorList>
    </citation>
    <scope>NUCLEOTIDE SEQUENCE [LARGE SCALE GENOMIC DNA]</scope>
    <source>
        <strain evidence="3">DSM 45794</strain>
    </source>
</reference>
<dbReference type="STRING" id="946078.GA0070622_5135"/>
<evidence type="ECO:0000256" key="1">
    <source>
        <dbReference type="SAM" id="SignalP"/>
    </source>
</evidence>
<keyword evidence="3" id="KW-1185">Reference proteome</keyword>